<accession>A0ABN0W123</accession>
<sequence>MITDPIYGTFEIDLVLKELIQTKPIQRLKGVHQGGASYLVNPEWNVTRYEHSVGTMLLVRNMGGSIEEQIVALLHDVSHTAFSHVVDFALENKNEDYHEQIYVKVIEESEIPEVLHRHGFKKEILFEMDPWTILEKPLPDLCADRVDYTLRDQFHYGTLDLDDIQYFLENITIQQGSMAFKSIEAAEKFTDLYYKEVVDFFMHPLNAYGNRKLSILMYLGLKKKVISEADLLLQDEEVWCILRESKDPDIVQILRQIHPHVEVVEDEKSYDFYMKHKPRLLDPKVIVDGKGQTASSVSEKIDLLNKKAEEKFTRGVRVRVVSYDSREK</sequence>
<evidence type="ECO:0000259" key="1">
    <source>
        <dbReference type="SMART" id="SM00471"/>
    </source>
</evidence>
<dbReference type="Proteomes" id="UP001500782">
    <property type="component" value="Unassembled WGS sequence"/>
</dbReference>
<dbReference type="RefSeq" id="WP_343797081.1">
    <property type="nucleotide sequence ID" value="NZ_BAAADJ010000011.1"/>
</dbReference>
<dbReference type="PANTHER" id="PTHR11373">
    <property type="entry name" value="DEOXYNUCLEOSIDE TRIPHOSPHATE TRIPHOSPHOHYDROLASE"/>
    <property type="match status" value="1"/>
</dbReference>
<dbReference type="InterPro" id="IPR006674">
    <property type="entry name" value="HD_domain"/>
</dbReference>
<evidence type="ECO:0000313" key="3">
    <source>
        <dbReference type="Proteomes" id="UP001500782"/>
    </source>
</evidence>
<dbReference type="PANTHER" id="PTHR11373:SF41">
    <property type="entry name" value="METAL-DEPENDENT PHOSPHOHYDROLASE"/>
    <property type="match status" value="1"/>
</dbReference>
<dbReference type="Pfam" id="PF01966">
    <property type="entry name" value="HD"/>
    <property type="match status" value="1"/>
</dbReference>
<keyword evidence="3" id="KW-1185">Reference proteome</keyword>
<dbReference type="InterPro" id="IPR003607">
    <property type="entry name" value="HD/PDEase_dom"/>
</dbReference>
<dbReference type="EMBL" id="BAAADJ010000011">
    <property type="protein sequence ID" value="GAA0322336.1"/>
    <property type="molecule type" value="Genomic_DNA"/>
</dbReference>
<protein>
    <submittedName>
        <fullName evidence="2">HD domain-containing protein</fullName>
    </submittedName>
</protein>
<dbReference type="CDD" id="cd00077">
    <property type="entry name" value="HDc"/>
    <property type="match status" value="1"/>
</dbReference>
<feature type="domain" description="HD/PDEase" evidence="1">
    <location>
        <begin position="44"/>
        <end position="158"/>
    </location>
</feature>
<reference evidence="2 3" key="1">
    <citation type="journal article" date="2019" name="Int. J. Syst. Evol. Microbiol.">
        <title>The Global Catalogue of Microorganisms (GCM) 10K type strain sequencing project: providing services to taxonomists for standard genome sequencing and annotation.</title>
        <authorList>
            <consortium name="The Broad Institute Genomics Platform"/>
            <consortium name="The Broad Institute Genome Sequencing Center for Infectious Disease"/>
            <person name="Wu L."/>
            <person name="Ma J."/>
        </authorList>
    </citation>
    <scope>NUCLEOTIDE SEQUENCE [LARGE SCALE GENOMIC DNA]</scope>
    <source>
        <strain evidence="2 3">JCM 9731</strain>
    </source>
</reference>
<dbReference type="SUPFAM" id="SSF109604">
    <property type="entry name" value="HD-domain/PDEase-like"/>
    <property type="match status" value="1"/>
</dbReference>
<organism evidence="2 3">
    <name type="scientific">Bacillus carboniphilus</name>
    <dbReference type="NCBI Taxonomy" id="86663"/>
    <lineage>
        <taxon>Bacteria</taxon>
        <taxon>Bacillati</taxon>
        <taxon>Bacillota</taxon>
        <taxon>Bacilli</taxon>
        <taxon>Bacillales</taxon>
        <taxon>Bacillaceae</taxon>
        <taxon>Bacillus</taxon>
    </lineage>
</organism>
<evidence type="ECO:0000313" key="2">
    <source>
        <dbReference type="EMBL" id="GAA0322336.1"/>
    </source>
</evidence>
<proteinExistence type="predicted"/>
<gene>
    <name evidence="2" type="ORF">GCM10008967_11030</name>
</gene>
<dbReference type="InterPro" id="IPR050135">
    <property type="entry name" value="dGTPase-like"/>
</dbReference>
<name>A0ABN0W123_9BACI</name>
<comment type="caution">
    <text evidence="2">The sequence shown here is derived from an EMBL/GenBank/DDBJ whole genome shotgun (WGS) entry which is preliminary data.</text>
</comment>
<dbReference type="Gene3D" id="1.10.3210.10">
    <property type="entry name" value="Hypothetical protein af1432"/>
    <property type="match status" value="1"/>
</dbReference>
<dbReference type="SMART" id="SM00471">
    <property type="entry name" value="HDc"/>
    <property type="match status" value="1"/>
</dbReference>